<reference evidence="2" key="1">
    <citation type="journal article" date="2021" name="Genome Biol. Evol.">
        <title>A High-Quality Reference Genome for a Parasitic Bivalve with Doubly Uniparental Inheritance (Bivalvia: Unionida).</title>
        <authorList>
            <person name="Smith C.H."/>
        </authorList>
    </citation>
    <scope>NUCLEOTIDE SEQUENCE</scope>
    <source>
        <strain evidence="2">CHS0354</strain>
    </source>
</reference>
<dbReference type="AlphaFoldDB" id="A0AAE0VKP2"/>
<keyword evidence="3" id="KW-1185">Reference proteome</keyword>
<evidence type="ECO:0000256" key="1">
    <source>
        <dbReference type="SAM" id="MobiDB-lite"/>
    </source>
</evidence>
<feature type="compositionally biased region" description="Polar residues" evidence="1">
    <location>
        <begin position="1"/>
        <end position="18"/>
    </location>
</feature>
<accession>A0AAE0VKP2</accession>
<comment type="caution">
    <text evidence="2">The sequence shown here is derived from an EMBL/GenBank/DDBJ whole genome shotgun (WGS) entry which is preliminary data.</text>
</comment>
<feature type="region of interest" description="Disordered" evidence="1">
    <location>
        <begin position="1"/>
        <end position="21"/>
    </location>
</feature>
<reference evidence="2" key="2">
    <citation type="journal article" date="2021" name="Genome Biol. Evol.">
        <title>Developing a high-quality reference genome for a parasitic bivalve with doubly uniparental inheritance (Bivalvia: Unionida).</title>
        <authorList>
            <person name="Smith C.H."/>
        </authorList>
    </citation>
    <scope>NUCLEOTIDE SEQUENCE</scope>
    <source>
        <strain evidence="2">CHS0354</strain>
        <tissue evidence="2">Mantle</tissue>
    </source>
</reference>
<dbReference type="EMBL" id="JAEAOA010000142">
    <property type="protein sequence ID" value="KAK3580397.1"/>
    <property type="molecule type" value="Genomic_DNA"/>
</dbReference>
<reference evidence="2" key="3">
    <citation type="submission" date="2023-05" db="EMBL/GenBank/DDBJ databases">
        <authorList>
            <person name="Smith C.H."/>
        </authorList>
    </citation>
    <scope>NUCLEOTIDE SEQUENCE</scope>
    <source>
        <strain evidence="2">CHS0354</strain>
        <tissue evidence="2">Mantle</tissue>
    </source>
</reference>
<evidence type="ECO:0000313" key="2">
    <source>
        <dbReference type="EMBL" id="KAK3580397.1"/>
    </source>
</evidence>
<protein>
    <submittedName>
        <fullName evidence="2">Uncharacterized protein</fullName>
    </submittedName>
</protein>
<gene>
    <name evidence="2" type="ORF">CHS0354_001517</name>
</gene>
<evidence type="ECO:0000313" key="3">
    <source>
        <dbReference type="Proteomes" id="UP001195483"/>
    </source>
</evidence>
<name>A0AAE0VKP2_9BIVA</name>
<dbReference type="Proteomes" id="UP001195483">
    <property type="component" value="Unassembled WGS sequence"/>
</dbReference>
<proteinExistence type="predicted"/>
<sequence>MDGYKNSNTNADKSTKGNYLTDKNVKSQNTIETCWWNSQTLTHTFKNTITDFE</sequence>
<feature type="non-terminal residue" evidence="2">
    <location>
        <position position="53"/>
    </location>
</feature>
<organism evidence="2 3">
    <name type="scientific">Potamilus streckersoni</name>
    <dbReference type="NCBI Taxonomy" id="2493646"/>
    <lineage>
        <taxon>Eukaryota</taxon>
        <taxon>Metazoa</taxon>
        <taxon>Spiralia</taxon>
        <taxon>Lophotrochozoa</taxon>
        <taxon>Mollusca</taxon>
        <taxon>Bivalvia</taxon>
        <taxon>Autobranchia</taxon>
        <taxon>Heteroconchia</taxon>
        <taxon>Palaeoheterodonta</taxon>
        <taxon>Unionida</taxon>
        <taxon>Unionoidea</taxon>
        <taxon>Unionidae</taxon>
        <taxon>Ambleminae</taxon>
        <taxon>Lampsilini</taxon>
        <taxon>Potamilus</taxon>
    </lineage>
</organism>